<dbReference type="GO" id="GO:0046872">
    <property type="term" value="F:metal ion binding"/>
    <property type="evidence" value="ECO:0007669"/>
    <property type="project" value="UniProtKB-KW"/>
</dbReference>
<evidence type="ECO:0000259" key="2">
    <source>
        <dbReference type="PROSITE" id="PS50846"/>
    </source>
</evidence>
<feature type="domain" description="HMA" evidence="2">
    <location>
        <begin position="2"/>
        <end position="68"/>
    </location>
</feature>
<dbReference type="AlphaFoldDB" id="A0A318J9F1"/>
<keyword evidence="1" id="KW-0479">Metal-binding</keyword>
<dbReference type="FunFam" id="3.30.70.100:FF:000001">
    <property type="entry name" value="ATPase copper transporting beta"/>
    <property type="match status" value="1"/>
</dbReference>
<protein>
    <submittedName>
        <fullName evidence="3">Copper chaperone</fullName>
    </submittedName>
</protein>
<dbReference type="OrthoDB" id="9813965at2"/>
<dbReference type="PROSITE" id="PS01047">
    <property type="entry name" value="HMA_1"/>
    <property type="match status" value="1"/>
</dbReference>
<dbReference type="PANTHER" id="PTHR46594:SF4">
    <property type="entry name" value="P-TYPE CATION-TRANSPORTING ATPASE"/>
    <property type="match status" value="1"/>
</dbReference>
<accession>A0A318J9F1</accession>
<dbReference type="Gene3D" id="3.30.70.100">
    <property type="match status" value="1"/>
</dbReference>
<dbReference type="InterPro" id="IPR006121">
    <property type="entry name" value="HMA_dom"/>
</dbReference>
<dbReference type="InterPro" id="IPR001802">
    <property type="entry name" value="MerP/CopZ"/>
</dbReference>
<sequence length="71" mass="7200">MSELKLHIEGMSCGGCANSISQVLSTMAGVSSAEVSLESKQAHVVYDAATVSPEELAAAVVDAGFEVVASE</sequence>
<name>A0A318J9F1_9NEIS</name>
<dbReference type="PROSITE" id="PS50846">
    <property type="entry name" value="HMA_2"/>
    <property type="match status" value="1"/>
</dbReference>
<dbReference type="PANTHER" id="PTHR46594">
    <property type="entry name" value="P-TYPE CATION-TRANSPORTING ATPASE"/>
    <property type="match status" value="1"/>
</dbReference>
<reference evidence="3 4" key="1">
    <citation type="submission" date="2018-05" db="EMBL/GenBank/DDBJ databases">
        <title>Genomic Encyclopedia of Type Strains, Phase IV (KMG-IV): sequencing the most valuable type-strain genomes for metagenomic binning, comparative biology and taxonomic classification.</title>
        <authorList>
            <person name="Goeker M."/>
        </authorList>
    </citation>
    <scope>NUCLEOTIDE SEQUENCE [LARGE SCALE GENOMIC DNA]</scope>
    <source>
        <strain evidence="3 4">DSM 25134</strain>
    </source>
</reference>
<evidence type="ECO:0000256" key="1">
    <source>
        <dbReference type="ARBA" id="ARBA00022723"/>
    </source>
</evidence>
<keyword evidence="4" id="KW-1185">Reference proteome</keyword>
<comment type="caution">
    <text evidence="3">The sequence shown here is derived from an EMBL/GenBank/DDBJ whole genome shotgun (WGS) entry which is preliminary data.</text>
</comment>
<evidence type="ECO:0000313" key="4">
    <source>
        <dbReference type="Proteomes" id="UP000248395"/>
    </source>
</evidence>
<dbReference type="CDD" id="cd00371">
    <property type="entry name" value="HMA"/>
    <property type="match status" value="1"/>
</dbReference>
<dbReference type="Proteomes" id="UP000248395">
    <property type="component" value="Unassembled WGS sequence"/>
</dbReference>
<dbReference type="InterPro" id="IPR017969">
    <property type="entry name" value="Heavy-metal-associated_CS"/>
</dbReference>
<dbReference type="SUPFAM" id="SSF55008">
    <property type="entry name" value="HMA, heavy metal-associated domain"/>
    <property type="match status" value="1"/>
</dbReference>
<dbReference type="RefSeq" id="WP_059287180.1">
    <property type="nucleotide sequence ID" value="NZ_LNQU01000161.1"/>
</dbReference>
<gene>
    <name evidence="3" type="ORF">DFR38_112122</name>
</gene>
<organism evidence="3 4">
    <name type="scientific">Aquitalea magnusonii</name>
    <dbReference type="NCBI Taxonomy" id="332411"/>
    <lineage>
        <taxon>Bacteria</taxon>
        <taxon>Pseudomonadati</taxon>
        <taxon>Pseudomonadota</taxon>
        <taxon>Betaproteobacteria</taxon>
        <taxon>Neisseriales</taxon>
        <taxon>Chromobacteriaceae</taxon>
        <taxon>Aquitalea</taxon>
    </lineage>
</organism>
<proteinExistence type="predicted"/>
<dbReference type="PRINTS" id="PR00946">
    <property type="entry name" value="HGSCAVENGER"/>
</dbReference>
<evidence type="ECO:0000313" key="3">
    <source>
        <dbReference type="EMBL" id="PXX44694.1"/>
    </source>
</evidence>
<dbReference type="InterPro" id="IPR036163">
    <property type="entry name" value="HMA_dom_sf"/>
</dbReference>
<dbReference type="EMBL" id="QJKC01000012">
    <property type="protein sequence ID" value="PXX44694.1"/>
    <property type="molecule type" value="Genomic_DNA"/>
</dbReference>
<dbReference type="Pfam" id="PF00403">
    <property type="entry name" value="HMA"/>
    <property type="match status" value="1"/>
</dbReference>